<dbReference type="GO" id="GO:0016829">
    <property type="term" value="F:lyase activity"/>
    <property type="evidence" value="ECO:0007669"/>
    <property type="project" value="UniProtKB-KW"/>
</dbReference>
<reference evidence="4 7" key="4">
    <citation type="submission" date="2019-02" db="EMBL/GenBank/DDBJ databases">
        <authorList>
            <consortium name="Pathogen Informatics"/>
        </authorList>
    </citation>
    <scope>NUCLEOTIDE SEQUENCE [LARGE SCALE GENOMIC DNA]</scope>
    <source>
        <strain evidence="4 7">3012STDY7078520</strain>
    </source>
</reference>
<dbReference type="GeneID" id="99774194"/>
<dbReference type="EMBL" id="NCWY01000002">
    <property type="protein sequence ID" value="PAK96964.1"/>
    <property type="molecule type" value="Genomic_DNA"/>
</dbReference>
<dbReference type="Gene3D" id="3.10.180.10">
    <property type="entry name" value="2,3-Dihydroxybiphenyl 1,2-Dioxygenase, domain 1"/>
    <property type="match status" value="2"/>
</dbReference>
<dbReference type="EMBL" id="CAACXN010000015">
    <property type="protein sequence ID" value="VEW13459.1"/>
    <property type="molecule type" value="Genomic_DNA"/>
</dbReference>
<dbReference type="PROSITE" id="PS51819">
    <property type="entry name" value="VOC"/>
    <property type="match status" value="2"/>
</dbReference>
<dbReference type="STRING" id="33889.AVW13_09725"/>
<dbReference type="RefSeq" id="WP_009378918.1">
    <property type="nucleotide sequence ID" value="NZ_CAACXN010000015.1"/>
</dbReference>
<feature type="domain" description="VOC" evidence="1">
    <location>
        <begin position="142"/>
        <end position="254"/>
    </location>
</feature>
<reference evidence="2" key="2">
    <citation type="submission" date="2016-01" db="EMBL/GenBank/DDBJ databases">
        <authorList>
            <person name="Hong K.W."/>
        </authorList>
    </citation>
    <scope>NUCLEOTIDE SEQUENCE</scope>
    <source>
        <strain evidence="2">M40</strain>
    </source>
</reference>
<reference evidence="5" key="1">
    <citation type="submission" date="2016-01" db="EMBL/GenBank/DDBJ databases">
        <title>Draft genome of Chromobacterium sp. F49.</title>
        <authorList>
            <person name="Hong K.W."/>
        </authorList>
    </citation>
    <scope>NUCLEOTIDE SEQUENCE [LARGE SCALE GENOMIC DNA]</scope>
    <source>
        <strain evidence="5">M40</strain>
    </source>
</reference>
<evidence type="ECO:0000313" key="4">
    <source>
        <dbReference type="EMBL" id="VEW13459.1"/>
    </source>
</evidence>
<protein>
    <submittedName>
        <fullName evidence="4">27 kDa antigen Cfp30B</fullName>
    </submittedName>
    <submittedName>
        <fullName evidence="3">Lactoylglutathione lyase</fullName>
    </submittedName>
</protein>
<dbReference type="Proteomes" id="UP000216867">
    <property type="component" value="Unassembled WGS sequence"/>
</dbReference>
<evidence type="ECO:0000313" key="3">
    <source>
        <dbReference type="EMBL" id="PAK96964.1"/>
    </source>
</evidence>
<dbReference type="EMBL" id="LQQR01000013">
    <property type="protein sequence ID" value="KZE21715.1"/>
    <property type="molecule type" value="Genomic_DNA"/>
</dbReference>
<dbReference type="Proteomes" id="UP000076612">
    <property type="component" value="Unassembled WGS sequence"/>
</dbReference>
<evidence type="ECO:0000313" key="2">
    <source>
        <dbReference type="EMBL" id="KZE21715.1"/>
    </source>
</evidence>
<reference evidence="3 6" key="3">
    <citation type="submission" date="2017-04" db="EMBL/GenBank/DDBJ databases">
        <title>Kefir bacterial isolates.</title>
        <authorList>
            <person name="Kim Y."/>
            <person name="Blasche S."/>
            <person name="Patil K.R."/>
        </authorList>
    </citation>
    <scope>NUCLEOTIDE SEQUENCE [LARGE SCALE GENOMIC DNA]</scope>
    <source>
        <strain evidence="3 6">OG2</strain>
    </source>
</reference>
<dbReference type="InterPro" id="IPR052164">
    <property type="entry name" value="Anthracycline_SecMetBiosynth"/>
</dbReference>
<proteinExistence type="predicted"/>
<evidence type="ECO:0000313" key="6">
    <source>
        <dbReference type="Proteomes" id="UP000216867"/>
    </source>
</evidence>
<dbReference type="SUPFAM" id="SSF54593">
    <property type="entry name" value="Glyoxalase/Bleomycin resistance protein/Dihydroxybiphenyl dioxygenase"/>
    <property type="match status" value="2"/>
</dbReference>
<evidence type="ECO:0000259" key="1">
    <source>
        <dbReference type="PROSITE" id="PS51819"/>
    </source>
</evidence>
<organism evidence="3 6">
    <name type="scientific">Brevibacterium casei</name>
    <dbReference type="NCBI Taxonomy" id="33889"/>
    <lineage>
        <taxon>Bacteria</taxon>
        <taxon>Bacillati</taxon>
        <taxon>Actinomycetota</taxon>
        <taxon>Actinomycetes</taxon>
        <taxon>Micrococcales</taxon>
        <taxon>Brevibacteriaceae</taxon>
        <taxon>Brevibacterium</taxon>
    </lineage>
</organism>
<dbReference type="PANTHER" id="PTHR33993:SF14">
    <property type="entry name" value="GB|AAF24581.1"/>
    <property type="match status" value="1"/>
</dbReference>
<dbReference type="InterPro" id="IPR029068">
    <property type="entry name" value="Glyas_Bleomycin-R_OHBP_Dase"/>
</dbReference>
<dbReference type="Pfam" id="PF00903">
    <property type="entry name" value="Glyoxalase"/>
    <property type="match status" value="2"/>
</dbReference>
<dbReference type="AlphaFoldDB" id="A0A161S8L5"/>
<dbReference type="CDD" id="cd07247">
    <property type="entry name" value="SgaA_N_like"/>
    <property type="match status" value="2"/>
</dbReference>
<dbReference type="Proteomes" id="UP000386281">
    <property type="component" value="Unassembled WGS sequence"/>
</dbReference>
<evidence type="ECO:0000313" key="5">
    <source>
        <dbReference type="Proteomes" id="UP000076612"/>
    </source>
</evidence>
<feature type="domain" description="VOC" evidence="1">
    <location>
        <begin position="9"/>
        <end position="128"/>
    </location>
</feature>
<dbReference type="InterPro" id="IPR004360">
    <property type="entry name" value="Glyas_Fos-R_dOase_dom"/>
</dbReference>
<dbReference type="InterPro" id="IPR037523">
    <property type="entry name" value="VOC_core"/>
</dbReference>
<evidence type="ECO:0000313" key="7">
    <source>
        <dbReference type="Proteomes" id="UP000386281"/>
    </source>
</evidence>
<name>A0A161S8L5_9MICO</name>
<dbReference type="PANTHER" id="PTHR33993">
    <property type="entry name" value="GLYOXALASE-RELATED"/>
    <property type="match status" value="1"/>
</dbReference>
<sequence length="255" mass="28169">MPENAREGQPCWIDYVCQDFDGMKRFYEELFGWEIVDQGPDFGHYHIARKDGVDVAGFMRAMNMDGTPEPSMPTAWSTYLNTKNIDHTFKKAVNDGAHEVVGPMAVGPLGQMAVVVDPTGAPIGMWQADEFTGFETPLVPGTPVWFELMTTNYDAACEFYVDAFDFELIEMEGQDIKYATNGGNEKAVAGICDASQWVSNSYWRTYFNVADVDAATAKIVELGGKVLDGPEDSEFGRIATVADPEGATFQLHQDL</sequence>
<accession>A0A161S8L5</accession>
<keyword evidence="3" id="KW-0456">Lyase</keyword>
<gene>
    <name evidence="2" type="ORF">AVW13_09725</name>
    <name evidence="3" type="ORF">B8X04_03440</name>
    <name evidence="4" type="ORF">NCTC12391_01702</name>
</gene>